<dbReference type="GO" id="GO:0005576">
    <property type="term" value="C:extracellular region"/>
    <property type="evidence" value="ECO:0007669"/>
    <property type="project" value="UniProtKB-SubCell"/>
</dbReference>
<accession>A0A3Q3XSA2</accession>
<feature type="chain" id="PRO_5018669260" description="Zona pellucida sperm-binding protein 1/4 Ig-like domain-containing protein" evidence="5">
    <location>
        <begin position="23"/>
        <end position="563"/>
    </location>
</feature>
<dbReference type="Proteomes" id="UP000261620">
    <property type="component" value="Unplaced"/>
</dbReference>
<evidence type="ECO:0000256" key="3">
    <source>
        <dbReference type="ARBA" id="ARBA00022729"/>
    </source>
</evidence>
<evidence type="ECO:0000256" key="4">
    <source>
        <dbReference type="SAM" id="MobiDB-lite"/>
    </source>
</evidence>
<feature type="compositionally biased region" description="Polar residues" evidence="4">
    <location>
        <begin position="319"/>
        <end position="328"/>
    </location>
</feature>
<feature type="region of interest" description="Disordered" evidence="4">
    <location>
        <begin position="389"/>
        <end position="415"/>
    </location>
</feature>
<dbReference type="InterPro" id="IPR054554">
    <property type="entry name" value="ZP1/4_Ig-like"/>
</dbReference>
<comment type="subcellular location">
    <subcellularLocation>
        <location evidence="1">Secreted</location>
    </subcellularLocation>
</comment>
<sequence length="563" mass="61647">MAWSKRVLYLLVTVASLQQCGGNAAGPRGPSSPGGVRLRAVSPTRNGSLTFKFDRQTVQESPRGKIQTLENLMNTKLKHMDPSVQCSDELMTLKVKRVRAPHFLVDSGEGPLIPFSQMPSKCGFSVKRSRRNVHFVAPYQGCHVTQQSGTYALPLRLWGVPATMSCPAVTPLPSVSCFQSGMVVKIGGITANDVKVKVSGMWKPLSLVCSSCGFAVEVLSGGLMLTVPYDRGLCVETEDGYLLSLLLVDVELILTCPSLRTKPTTKPPSDSGPVWQYHQYPQFPVFPGPSPPENPPVPSKGTVAPLPQKPQLPSGAVSPENQAPSSQHHVFPGMPQYPQFPLFHGPVQSTNGNPAAAPVQFLPMQQFPQYPYQFPFFQQFPWEPKPFQPTIPQPPPATTTAASLTTPAPKHDGNPGVPQQPQFPIFPQYPLRPYPNFPPPPGGQIQFLQDHRPVIQKPKPYHMYPQTYQLPVIHPPQQSAQAVAPPATAATTPQHAAQPPFHHPYLYLQSYYGAQQAPVLVFSDPSSDPAPSHQHVQQPVYPAMPSFHHFSSHQRPKLPVGNK</sequence>
<evidence type="ECO:0000256" key="5">
    <source>
        <dbReference type="SAM" id="SignalP"/>
    </source>
</evidence>
<dbReference type="Ensembl" id="ENSMMOT00000029287.1">
    <property type="protein sequence ID" value="ENSMMOP00000028801.1"/>
    <property type="gene ID" value="ENSMMOG00000021729.1"/>
</dbReference>
<dbReference type="STRING" id="94237.ENSMMOP00000028801"/>
<dbReference type="AlphaFoldDB" id="A0A3Q3XSA2"/>
<feature type="region of interest" description="Disordered" evidence="4">
    <location>
        <begin position="286"/>
        <end position="331"/>
    </location>
</feature>
<keyword evidence="2" id="KW-0964">Secreted</keyword>
<evidence type="ECO:0000256" key="2">
    <source>
        <dbReference type="ARBA" id="ARBA00022525"/>
    </source>
</evidence>
<protein>
    <recommendedName>
        <fullName evidence="6">Zona pellucida sperm-binding protein 1/4 Ig-like domain-containing protein</fullName>
    </recommendedName>
</protein>
<organism evidence="7 8">
    <name type="scientific">Mola mola</name>
    <name type="common">Ocean sunfish</name>
    <name type="synonym">Tetraodon mola</name>
    <dbReference type="NCBI Taxonomy" id="94237"/>
    <lineage>
        <taxon>Eukaryota</taxon>
        <taxon>Metazoa</taxon>
        <taxon>Chordata</taxon>
        <taxon>Craniata</taxon>
        <taxon>Vertebrata</taxon>
        <taxon>Euteleostomi</taxon>
        <taxon>Actinopterygii</taxon>
        <taxon>Neopterygii</taxon>
        <taxon>Teleostei</taxon>
        <taxon>Neoteleostei</taxon>
        <taxon>Acanthomorphata</taxon>
        <taxon>Eupercaria</taxon>
        <taxon>Tetraodontiformes</taxon>
        <taxon>Molidae</taxon>
        <taxon>Mola</taxon>
    </lineage>
</organism>
<dbReference type="Pfam" id="PF22821">
    <property type="entry name" value="ZP1_ZP4_Ig-like"/>
    <property type="match status" value="1"/>
</dbReference>
<evidence type="ECO:0000313" key="8">
    <source>
        <dbReference type="Proteomes" id="UP000261620"/>
    </source>
</evidence>
<reference evidence="7" key="1">
    <citation type="submission" date="2025-08" db="UniProtKB">
        <authorList>
            <consortium name="Ensembl"/>
        </authorList>
    </citation>
    <scope>IDENTIFICATION</scope>
</reference>
<proteinExistence type="predicted"/>
<evidence type="ECO:0000259" key="6">
    <source>
        <dbReference type="Pfam" id="PF22821"/>
    </source>
</evidence>
<reference evidence="7" key="2">
    <citation type="submission" date="2025-09" db="UniProtKB">
        <authorList>
            <consortium name="Ensembl"/>
        </authorList>
    </citation>
    <scope>IDENTIFICATION</scope>
</reference>
<name>A0A3Q3XSA2_MOLML</name>
<keyword evidence="3 5" id="KW-0732">Signal</keyword>
<dbReference type="OMA" id="QKGDFNS"/>
<evidence type="ECO:0000313" key="7">
    <source>
        <dbReference type="Ensembl" id="ENSMMOP00000028801.1"/>
    </source>
</evidence>
<feature type="compositionally biased region" description="Pro residues" evidence="4">
    <location>
        <begin position="286"/>
        <end position="298"/>
    </location>
</feature>
<feature type="compositionally biased region" description="Low complexity" evidence="4">
    <location>
        <begin position="398"/>
        <end position="408"/>
    </location>
</feature>
<keyword evidence="8" id="KW-1185">Reference proteome</keyword>
<feature type="signal peptide" evidence="5">
    <location>
        <begin position="1"/>
        <end position="22"/>
    </location>
</feature>
<feature type="domain" description="Zona pellucida sperm-binding protein 1/4 Ig-like" evidence="6">
    <location>
        <begin position="86"/>
        <end position="160"/>
    </location>
</feature>
<feature type="region of interest" description="Disordered" evidence="4">
    <location>
        <begin position="544"/>
        <end position="563"/>
    </location>
</feature>
<evidence type="ECO:0000256" key="1">
    <source>
        <dbReference type="ARBA" id="ARBA00004613"/>
    </source>
</evidence>